<dbReference type="PANTHER" id="PTHR10426:SF68">
    <property type="entry name" value="OS07G0614000 PROTEIN"/>
    <property type="match status" value="1"/>
</dbReference>
<keyword evidence="5" id="KW-0812">Transmembrane</keyword>
<evidence type="ECO:0000256" key="2">
    <source>
        <dbReference type="ARBA" id="ARBA00009191"/>
    </source>
</evidence>
<evidence type="ECO:0000313" key="8">
    <source>
        <dbReference type="Proteomes" id="UP000823749"/>
    </source>
</evidence>
<feature type="transmembrane region" description="Helical" evidence="5">
    <location>
        <begin position="20"/>
        <end position="40"/>
    </location>
</feature>
<evidence type="ECO:0000313" key="7">
    <source>
        <dbReference type="EMBL" id="KAG5547021.1"/>
    </source>
</evidence>
<sequence length="402" mass="44368">MILQTSYLKAASFNGSNQRALTIIPPGGCFLAIILQVSFFSPITPEPLELPPASSASLLPTNSQLQRVIKLGEGILDKPEDVCIDKNGTLYTATRDGWIKRLHRNGSWEDWRRIESDALLGLTITKHGSLIVCDAEKGLLEFGEDGVTVLASHVNDNKIRFADDVIEAPDDSLYFSIASTKFGLHDWYFDVLEAKPHGQLLKYDPALNETSIVLDGLCFANGVALSVDQDYLVVCETWKGKGCRWGQRQFFLISCHFCLLVRFRCLKYWLSGEGKGKTEIFVDNLPGGPDNIKLAPDGSFWIALLQLTSGGLEYVHTSKALKHLVATFSKLLERVKGMHTKATVVNVATDGKIIRSFNDPDGDVMSFVTSALEFEDHLYLGSLNSNFIGKLPLNGANYSSTE</sequence>
<comment type="caution">
    <text evidence="7">The sequence shown here is derived from an EMBL/GenBank/DDBJ whole genome shotgun (WGS) entry which is preliminary data.</text>
</comment>
<keyword evidence="3" id="KW-0926">Vacuole</keyword>
<keyword evidence="5" id="KW-1133">Transmembrane helix</keyword>
<dbReference type="EMBL" id="JACTNZ010000005">
    <property type="protein sequence ID" value="KAG5547021.1"/>
    <property type="molecule type" value="Genomic_DNA"/>
</dbReference>
<comment type="subcellular location">
    <subcellularLocation>
        <location evidence="1">Vacuole</location>
    </subcellularLocation>
</comment>
<dbReference type="PANTHER" id="PTHR10426">
    <property type="entry name" value="STRICTOSIDINE SYNTHASE-RELATED"/>
    <property type="match status" value="1"/>
</dbReference>
<dbReference type="Proteomes" id="UP000823749">
    <property type="component" value="Chromosome 5"/>
</dbReference>
<dbReference type="GO" id="GO:0012505">
    <property type="term" value="C:endomembrane system"/>
    <property type="evidence" value="ECO:0007669"/>
    <property type="project" value="TreeGrafter"/>
</dbReference>
<dbReference type="Gene3D" id="2.120.10.30">
    <property type="entry name" value="TolB, C-terminal domain"/>
    <property type="match status" value="1"/>
</dbReference>
<organism evidence="7 8">
    <name type="scientific">Rhododendron griersonianum</name>
    <dbReference type="NCBI Taxonomy" id="479676"/>
    <lineage>
        <taxon>Eukaryota</taxon>
        <taxon>Viridiplantae</taxon>
        <taxon>Streptophyta</taxon>
        <taxon>Embryophyta</taxon>
        <taxon>Tracheophyta</taxon>
        <taxon>Spermatophyta</taxon>
        <taxon>Magnoliopsida</taxon>
        <taxon>eudicotyledons</taxon>
        <taxon>Gunneridae</taxon>
        <taxon>Pentapetalae</taxon>
        <taxon>asterids</taxon>
        <taxon>Ericales</taxon>
        <taxon>Ericaceae</taxon>
        <taxon>Ericoideae</taxon>
        <taxon>Rhodoreae</taxon>
        <taxon>Rhododendron</taxon>
    </lineage>
</organism>
<keyword evidence="4" id="KW-0325">Glycoprotein</keyword>
<proteinExistence type="inferred from homology"/>
<comment type="similarity">
    <text evidence="2">Belongs to the strictosidine synthase family.</text>
</comment>
<dbReference type="GO" id="GO:0016787">
    <property type="term" value="F:hydrolase activity"/>
    <property type="evidence" value="ECO:0007669"/>
    <property type="project" value="TreeGrafter"/>
</dbReference>
<name>A0AAV6K3I7_9ERIC</name>
<protein>
    <recommendedName>
        <fullName evidence="6">Strictosidine synthase conserved region domain-containing protein</fullName>
    </recommendedName>
</protein>
<dbReference type="GO" id="GO:0005773">
    <property type="term" value="C:vacuole"/>
    <property type="evidence" value="ECO:0007669"/>
    <property type="project" value="UniProtKB-SubCell"/>
</dbReference>
<dbReference type="AlphaFoldDB" id="A0AAV6K3I7"/>
<accession>A0AAV6K3I7</accession>
<keyword evidence="8" id="KW-1185">Reference proteome</keyword>
<dbReference type="InterPro" id="IPR011042">
    <property type="entry name" value="6-blade_b-propeller_TolB-like"/>
</dbReference>
<evidence type="ECO:0000256" key="3">
    <source>
        <dbReference type="ARBA" id="ARBA00022554"/>
    </source>
</evidence>
<feature type="domain" description="Strictosidine synthase conserved region" evidence="6">
    <location>
        <begin position="169"/>
        <end position="239"/>
    </location>
</feature>
<reference evidence="7" key="1">
    <citation type="submission" date="2020-08" db="EMBL/GenBank/DDBJ databases">
        <title>Plant Genome Project.</title>
        <authorList>
            <person name="Zhang R.-G."/>
        </authorList>
    </citation>
    <scope>NUCLEOTIDE SEQUENCE</scope>
    <source>
        <strain evidence="7">WSP0</strain>
        <tissue evidence="7">Leaf</tissue>
    </source>
</reference>
<evidence type="ECO:0000256" key="1">
    <source>
        <dbReference type="ARBA" id="ARBA00004116"/>
    </source>
</evidence>
<gene>
    <name evidence="7" type="ORF">RHGRI_012895</name>
</gene>
<dbReference type="Pfam" id="PF20067">
    <property type="entry name" value="SSL_N"/>
    <property type="match status" value="1"/>
</dbReference>
<evidence type="ECO:0000256" key="5">
    <source>
        <dbReference type="SAM" id="Phobius"/>
    </source>
</evidence>
<dbReference type="SUPFAM" id="SSF63829">
    <property type="entry name" value="Calcium-dependent phosphotriesterase"/>
    <property type="match status" value="1"/>
</dbReference>
<evidence type="ECO:0000256" key="4">
    <source>
        <dbReference type="ARBA" id="ARBA00023180"/>
    </source>
</evidence>
<keyword evidence="5" id="KW-0472">Membrane</keyword>
<dbReference type="Pfam" id="PF03088">
    <property type="entry name" value="Str_synth"/>
    <property type="match status" value="1"/>
</dbReference>
<evidence type="ECO:0000259" key="6">
    <source>
        <dbReference type="Pfam" id="PF03088"/>
    </source>
</evidence>
<dbReference type="InterPro" id="IPR018119">
    <property type="entry name" value="Strictosidine_synth_cons-reg"/>
</dbReference>